<keyword evidence="1" id="KW-1185">Reference proteome</keyword>
<accession>A0A915JXS3</accession>
<reference evidence="2" key="1">
    <citation type="submission" date="2022-11" db="UniProtKB">
        <authorList>
            <consortium name="WormBaseParasite"/>
        </authorList>
    </citation>
    <scope>IDENTIFICATION</scope>
</reference>
<proteinExistence type="predicted"/>
<dbReference type="Proteomes" id="UP000887565">
    <property type="component" value="Unplaced"/>
</dbReference>
<name>A0A915JXS3_ROMCU</name>
<evidence type="ECO:0000313" key="2">
    <source>
        <dbReference type="WBParaSite" id="nRc.2.0.1.t30883-RA"/>
    </source>
</evidence>
<organism evidence="1 2">
    <name type="scientific">Romanomermis culicivorax</name>
    <name type="common">Nematode worm</name>
    <dbReference type="NCBI Taxonomy" id="13658"/>
    <lineage>
        <taxon>Eukaryota</taxon>
        <taxon>Metazoa</taxon>
        <taxon>Ecdysozoa</taxon>
        <taxon>Nematoda</taxon>
        <taxon>Enoplea</taxon>
        <taxon>Dorylaimia</taxon>
        <taxon>Mermithida</taxon>
        <taxon>Mermithoidea</taxon>
        <taxon>Mermithidae</taxon>
        <taxon>Romanomermis</taxon>
    </lineage>
</organism>
<dbReference type="AlphaFoldDB" id="A0A915JXS3"/>
<protein>
    <submittedName>
        <fullName evidence="2">Uncharacterized protein</fullName>
    </submittedName>
</protein>
<dbReference type="WBParaSite" id="nRc.2.0.1.t30883-RA">
    <property type="protein sequence ID" value="nRc.2.0.1.t30883-RA"/>
    <property type="gene ID" value="nRc.2.0.1.g30883"/>
</dbReference>
<evidence type="ECO:0000313" key="1">
    <source>
        <dbReference type="Proteomes" id="UP000887565"/>
    </source>
</evidence>
<sequence length="189" mass="21198">MNKLAMSMYICLLKQTNMNDANVTTAGTKDGMMISMLTYPSCKTLTGRRSFLRHRQHLVGRILRSDKFYGVITFVVQIETDVVFIEREIGVSEIGVGRKNEIEPQINLTRIIGGQNGVVRRTDDRSDGPKEKSACTKSRLISVSKNDLTSLLMFTIFILSISKECKDNVGDKNLRNVCPEDLLSYLAAN</sequence>